<dbReference type="Proteomes" id="UP000258309">
    <property type="component" value="Unassembled WGS sequence"/>
</dbReference>
<gene>
    <name evidence="1" type="ORF">B7463_g4029</name>
</gene>
<dbReference type="OrthoDB" id="3599502at2759"/>
<evidence type="ECO:0000313" key="1">
    <source>
        <dbReference type="EMBL" id="RFU32332.1"/>
    </source>
</evidence>
<accession>A0A3E2HGP7</accession>
<name>A0A3E2HGP7_SCYLI</name>
<keyword evidence="2" id="KW-1185">Reference proteome</keyword>
<dbReference type="EMBL" id="NCSJ02000057">
    <property type="protein sequence ID" value="RFU32332.1"/>
    <property type="molecule type" value="Genomic_DNA"/>
</dbReference>
<evidence type="ECO:0000313" key="2">
    <source>
        <dbReference type="Proteomes" id="UP000258309"/>
    </source>
</evidence>
<feature type="non-terminal residue" evidence="1">
    <location>
        <position position="1"/>
    </location>
</feature>
<organism evidence="1 2">
    <name type="scientific">Scytalidium lignicola</name>
    <name type="common">Hyphomycete</name>
    <dbReference type="NCBI Taxonomy" id="5539"/>
    <lineage>
        <taxon>Eukaryota</taxon>
        <taxon>Fungi</taxon>
        <taxon>Dikarya</taxon>
        <taxon>Ascomycota</taxon>
        <taxon>Pezizomycotina</taxon>
        <taxon>Leotiomycetes</taxon>
        <taxon>Leotiomycetes incertae sedis</taxon>
        <taxon>Scytalidium</taxon>
    </lineage>
</organism>
<comment type="caution">
    <text evidence="1">The sequence shown here is derived from an EMBL/GenBank/DDBJ whole genome shotgun (WGS) entry which is preliminary data.</text>
</comment>
<protein>
    <submittedName>
        <fullName evidence="1">Uncharacterized protein</fullName>
    </submittedName>
</protein>
<dbReference type="AlphaFoldDB" id="A0A3E2HGP7"/>
<sequence length="85" mass="9390">MPVNCAEKKKAQPWMAHWPPAAKPSQVGVEYGVQKGEVIVVDGTSAKASTARQEPATEDKKQFPRTRKLYVPTMSSPCHERLLGQ</sequence>
<reference evidence="1 2" key="1">
    <citation type="submission" date="2018-05" db="EMBL/GenBank/DDBJ databases">
        <title>Draft genome sequence of Scytalidium lignicola DSM 105466, a ubiquitous saprotrophic fungus.</title>
        <authorList>
            <person name="Buettner E."/>
            <person name="Gebauer A.M."/>
            <person name="Hofrichter M."/>
            <person name="Liers C."/>
            <person name="Kellner H."/>
        </authorList>
    </citation>
    <scope>NUCLEOTIDE SEQUENCE [LARGE SCALE GENOMIC DNA]</scope>
    <source>
        <strain evidence="1 2">DSM 105466</strain>
    </source>
</reference>
<feature type="non-terminal residue" evidence="1">
    <location>
        <position position="85"/>
    </location>
</feature>
<proteinExistence type="predicted"/>